<feature type="region of interest" description="Disordered" evidence="1">
    <location>
        <begin position="49"/>
        <end position="108"/>
    </location>
</feature>
<gene>
    <name evidence="2" type="ORF">CERZMDRAFT_98355</name>
</gene>
<dbReference type="OrthoDB" id="3639832at2759"/>
<dbReference type="EMBL" id="ML992676">
    <property type="protein sequence ID" value="KAF2211466.1"/>
    <property type="molecule type" value="Genomic_DNA"/>
</dbReference>
<evidence type="ECO:0000256" key="1">
    <source>
        <dbReference type="SAM" id="MobiDB-lite"/>
    </source>
</evidence>
<feature type="compositionally biased region" description="Polar residues" evidence="1">
    <location>
        <begin position="49"/>
        <end position="73"/>
    </location>
</feature>
<accession>A0A6A6FDI9</accession>
<evidence type="ECO:0000313" key="3">
    <source>
        <dbReference type="Proteomes" id="UP000799539"/>
    </source>
</evidence>
<feature type="compositionally biased region" description="Polar residues" evidence="1">
    <location>
        <begin position="83"/>
        <end position="108"/>
    </location>
</feature>
<name>A0A6A6FDI9_9PEZI</name>
<organism evidence="2 3">
    <name type="scientific">Cercospora zeae-maydis SCOH1-5</name>
    <dbReference type="NCBI Taxonomy" id="717836"/>
    <lineage>
        <taxon>Eukaryota</taxon>
        <taxon>Fungi</taxon>
        <taxon>Dikarya</taxon>
        <taxon>Ascomycota</taxon>
        <taxon>Pezizomycotina</taxon>
        <taxon>Dothideomycetes</taxon>
        <taxon>Dothideomycetidae</taxon>
        <taxon>Mycosphaerellales</taxon>
        <taxon>Mycosphaerellaceae</taxon>
        <taxon>Cercospora</taxon>
    </lineage>
</organism>
<dbReference type="Proteomes" id="UP000799539">
    <property type="component" value="Unassembled WGS sequence"/>
</dbReference>
<proteinExistence type="predicted"/>
<keyword evidence="3" id="KW-1185">Reference proteome</keyword>
<dbReference type="AlphaFoldDB" id="A0A6A6FDI9"/>
<reference evidence="2" key="1">
    <citation type="journal article" date="2020" name="Stud. Mycol.">
        <title>101 Dothideomycetes genomes: a test case for predicting lifestyles and emergence of pathogens.</title>
        <authorList>
            <person name="Haridas S."/>
            <person name="Albert R."/>
            <person name="Binder M."/>
            <person name="Bloem J."/>
            <person name="Labutti K."/>
            <person name="Salamov A."/>
            <person name="Andreopoulos B."/>
            <person name="Baker S."/>
            <person name="Barry K."/>
            <person name="Bills G."/>
            <person name="Bluhm B."/>
            <person name="Cannon C."/>
            <person name="Castanera R."/>
            <person name="Culley D."/>
            <person name="Daum C."/>
            <person name="Ezra D."/>
            <person name="Gonzalez J."/>
            <person name="Henrissat B."/>
            <person name="Kuo A."/>
            <person name="Liang C."/>
            <person name="Lipzen A."/>
            <person name="Lutzoni F."/>
            <person name="Magnuson J."/>
            <person name="Mondo S."/>
            <person name="Nolan M."/>
            <person name="Ohm R."/>
            <person name="Pangilinan J."/>
            <person name="Park H.-J."/>
            <person name="Ramirez L."/>
            <person name="Alfaro M."/>
            <person name="Sun H."/>
            <person name="Tritt A."/>
            <person name="Yoshinaga Y."/>
            <person name="Zwiers L.-H."/>
            <person name="Turgeon B."/>
            <person name="Goodwin S."/>
            <person name="Spatafora J."/>
            <person name="Crous P."/>
            <person name="Grigoriev I."/>
        </authorList>
    </citation>
    <scope>NUCLEOTIDE SEQUENCE</scope>
    <source>
        <strain evidence="2">SCOH1-5</strain>
    </source>
</reference>
<sequence length="158" mass="17362">MASILVYEGEDASLEVIGQTSGNRSTVEAGQDPDPMDRSMIVILGFPNVESTPSTMSTDGTWQENGYKNSDALQTHLMDGERTTSQATNPRDPTSSYAQGNDSEHCNTLSGHISEQEYDTTSNPVDEDISFKETILSQMGDFLMAHDLQEDLLWALHI</sequence>
<protein>
    <submittedName>
        <fullName evidence="2">Uncharacterized protein</fullName>
    </submittedName>
</protein>
<evidence type="ECO:0000313" key="2">
    <source>
        <dbReference type="EMBL" id="KAF2211466.1"/>
    </source>
</evidence>